<gene>
    <name evidence="3" type="ORF">SAMN02982985_03940</name>
</gene>
<reference evidence="3 4" key="1">
    <citation type="submission" date="2016-10" db="EMBL/GenBank/DDBJ databases">
        <authorList>
            <person name="de Groot N.N."/>
        </authorList>
    </citation>
    <scope>NUCLEOTIDE SEQUENCE [LARGE SCALE GENOMIC DNA]</scope>
    <source>
        <strain evidence="3 4">ATCC 43154</strain>
    </source>
</reference>
<dbReference type="PANTHER" id="PTHR35936">
    <property type="entry name" value="MEMBRANE-BOUND LYTIC MUREIN TRANSGLYCOSYLASE F"/>
    <property type="match status" value="1"/>
</dbReference>
<dbReference type="Gene3D" id="3.40.190.10">
    <property type="entry name" value="Periplasmic binding protein-like II"/>
    <property type="match status" value="2"/>
</dbReference>
<evidence type="ECO:0000313" key="4">
    <source>
        <dbReference type="Proteomes" id="UP000199470"/>
    </source>
</evidence>
<dbReference type="EMBL" id="FOTW01000019">
    <property type="protein sequence ID" value="SFM39831.1"/>
    <property type="molecule type" value="Genomic_DNA"/>
</dbReference>
<keyword evidence="1" id="KW-0732">Signal</keyword>
<dbReference type="SUPFAM" id="SSF53850">
    <property type="entry name" value="Periplasmic binding protein-like II"/>
    <property type="match status" value="1"/>
</dbReference>
<dbReference type="AlphaFoldDB" id="A0A1I4QIE7"/>
<dbReference type="InterPro" id="IPR001638">
    <property type="entry name" value="Solute-binding_3/MltF_N"/>
</dbReference>
<dbReference type="RefSeq" id="WP_174900592.1">
    <property type="nucleotide sequence ID" value="NZ_FOTW01000019.1"/>
</dbReference>
<dbReference type="SMART" id="SM00062">
    <property type="entry name" value="PBPb"/>
    <property type="match status" value="1"/>
</dbReference>
<protein>
    <submittedName>
        <fullName evidence="3">ABC-type amino acid transport substrate-binding protein</fullName>
    </submittedName>
</protein>
<keyword evidence="4" id="KW-1185">Reference proteome</keyword>
<evidence type="ECO:0000259" key="2">
    <source>
        <dbReference type="SMART" id="SM00062"/>
    </source>
</evidence>
<proteinExistence type="predicted"/>
<evidence type="ECO:0000313" key="3">
    <source>
        <dbReference type="EMBL" id="SFM39831.1"/>
    </source>
</evidence>
<dbReference type="Proteomes" id="UP000199470">
    <property type="component" value="Unassembled WGS sequence"/>
</dbReference>
<sequence>MSARRPAGAGAGRAWPPRLALLLALLLAATAQARSLAEIRRSGELRVCIASDHPASAVFEPAGCRHNCKASGTVAELTGAFANTLGRQVKPRFERLYWDEQFFNQDGRTVREASYTPQALASGKCDLYPANLVQNEWRLKKLDFVILFPSRLMAIVARRKAAQVKGVADLAGKLAGVNRDTAALNWVEQQNRGAFAANPARIEYLLSPALFTAVDAGAVDFILIDADIALWAGAHQLKHASVAFPVGPTDLIGWGFRKDDKDLQKAAQRFFDDGRRRPDSAPNQIWKRHFGRSLTDFIDLMAAFQ</sequence>
<organism evidence="3 4">
    <name type="scientific">Rugamonas rubra</name>
    <dbReference type="NCBI Taxonomy" id="758825"/>
    <lineage>
        <taxon>Bacteria</taxon>
        <taxon>Pseudomonadati</taxon>
        <taxon>Pseudomonadota</taxon>
        <taxon>Betaproteobacteria</taxon>
        <taxon>Burkholderiales</taxon>
        <taxon>Oxalobacteraceae</taxon>
        <taxon>Telluria group</taxon>
        <taxon>Rugamonas</taxon>
    </lineage>
</organism>
<name>A0A1I4QIE7_9BURK</name>
<dbReference type="STRING" id="758825.SAMN02982985_03940"/>
<feature type="domain" description="Solute-binding protein family 3/N-terminal" evidence="2">
    <location>
        <begin position="44"/>
        <end position="293"/>
    </location>
</feature>
<evidence type="ECO:0000256" key="1">
    <source>
        <dbReference type="ARBA" id="ARBA00022729"/>
    </source>
</evidence>
<accession>A0A1I4QIE7</accession>